<organism evidence="1 2">
    <name type="scientific">Vulcanisaeta distributa (strain DSM 14429 / JCM 11212 / NBRC 100878 / IC-017)</name>
    <dbReference type="NCBI Taxonomy" id="572478"/>
    <lineage>
        <taxon>Archaea</taxon>
        <taxon>Thermoproteota</taxon>
        <taxon>Thermoprotei</taxon>
        <taxon>Thermoproteales</taxon>
        <taxon>Thermoproteaceae</taxon>
        <taxon>Vulcanisaeta</taxon>
    </lineage>
</organism>
<reference evidence="1 2" key="1">
    <citation type="journal article" date="2010" name="Stand. Genomic Sci.">
        <title>Complete genome sequence of Vulcanisaeta distributa type strain (IC-017).</title>
        <authorList>
            <person name="Mavromatis K."/>
            <person name="Sikorski J."/>
            <person name="Pabst E."/>
            <person name="Teshima H."/>
            <person name="Lapidus A."/>
            <person name="Lucas S."/>
            <person name="Nolan M."/>
            <person name="Glavina Del Rio T."/>
            <person name="Cheng J.F."/>
            <person name="Bruce D."/>
            <person name="Goodwin L."/>
            <person name="Pitluck S."/>
            <person name="Liolios K."/>
            <person name="Ivanova N."/>
            <person name="Mikhailova N."/>
            <person name="Pati A."/>
            <person name="Chen A."/>
            <person name="Palaniappan K."/>
            <person name="Land M."/>
            <person name="Hauser L."/>
            <person name="Chang Y.J."/>
            <person name="Jeffries C.D."/>
            <person name="Rohde M."/>
            <person name="Spring S."/>
            <person name="Goker M."/>
            <person name="Wirth R."/>
            <person name="Woyke T."/>
            <person name="Bristow J."/>
            <person name="Eisen J.A."/>
            <person name="Markowitz V."/>
            <person name="Hugenholtz P."/>
            <person name="Klenk H.P."/>
            <person name="Kyrpides N.C."/>
        </authorList>
    </citation>
    <scope>NUCLEOTIDE SEQUENCE [LARGE SCALE GENOMIC DNA]</scope>
    <source>
        <strain evidence="2">DSM 14429 / JCM 11212 / NBRC 100878 / IC-017</strain>
    </source>
</reference>
<dbReference type="eggNOG" id="arCOG10102">
    <property type="taxonomic scope" value="Archaea"/>
</dbReference>
<dbReference type="EMBL" id="CP002100">
    <property type="protein sequence ID" value="ADN51109.1"/>
    <property type="molecule type" value="Genomic_DNA"/>
</dbReference>
<name>E1QUJ0_VULDI</name>
<dbReference type="STRING" id="572478.Vdis_1735"/>
<dbReference type="GeneID" id="9752678"/>
<evidence type="ECO:0000313" key="1">
    <source>
        <dbReference type="EMBL" id="ADN51109.1"/>
    </source>
</evidence>
<dbReference type="OrthoDB" id="25191at2157"/>
<protein>
    <recommendedName>
        <fullName evidence="3">C2H2-type domain-containing protein</fullName>
    </recommendedName>
</protein>
<keyword evidence="2" id="KW-1185">Reference proteome</keyword>
<dbReference type="HOGENOM" id="CLU_2730630_0_0_2"/>
<evidence type="ECO:0000313" key="2">
    <source>
        <dbReference type="Proteomes" id="UP000006681"/>
    </source>
</evidence>
<dbReference type="AlphaFoldDB" id="E1QUJ0"/>
<dbReference type="Proteomes" id="UP000006681">
    <property type="component" value="Chromosome"/>
</dbReference>
<evidence type="ECO:0008006" key="3">
    <source>
        <dbReference type="Google" id="ProtNLM"/>
    </source>
</evidence>
<proteinExistence type="predicted"/>
<dbReference type="KEGG" id="vdi:Vdis_1735"/>
<sequence length="71" mass="8041">MGGELRVPEIPAELKPVLEIVYEGNAPHIKCKYRGKDGKECGALFFSLSDAIRHLVIHDSKYRRFLSLINT</sequence>
<dbReference type="RefSeq" id="WP_013336834.1">
    <property type="nucleotide sequence ID" value="NC_014537.1"/>
</dbReference>
<reference evidence="2" key="2">
    <citation type="journal article" date="2010" name="Stand. Genomic Sci.">
        <title>Complete genome sequence of Vulcanisaeta distributa type strain (IC-017T).</title>
        <authorList>
            <person name="Mavromatis K."/>
            <person name="Sikorski J."/>
            <person name="Pabst E."/>
            <person name="Teshima H."/>
            <person name="Lapidus A."/>
            <person name="Lucas S."/>
            <person name="Nolan M."/>
            <person name="Glavina Del Rio T."/>
            <person name="Cheng J."/>
            <person name="Bruce D."/>
            <person name="Goodwin L."/>
            <person name="Pitluck S."/>
            <person name="Liolios K."/>
            <person name="Ivanova N."/>
            <person name="Mikhailova N."/>
            <person name="Pati A."/>
            <person name="Chen A."/>
            <person name="Palaniappan K."/>
            <person name="Land M."/>
            <person name="Hauser L."/>
            <person name="Chang Y."/>
            <person name="Jeffries C."/>
            <person name="Rohde M."/>
            <person name="Spring S."/>
            <person name="Goker M."/>
            <person name="Wirth R."/>
            <person name="Woyke T."/>
            <person name="Bristow J."/>
            <person name="Eisen J."/>
            <person name="Markowitz V."/>
            <person name="Hugenholtz P."/>
            <person name="Klenk H."/>
            <person name="Kyrpides N."/>
        </authorList>
    </citation>
    <scope>NUCLEOTIDE SEQUENCE [LARGE SCALE GENOMIC DNA]</scope>
    <source>
        <strain evidence="2">DSM 14429 / JCM 11212 / NBRC 100878 / IC-017</strain>
    </source>
</reference>
<accession>E1QUJ0</accession>
<gene>
    <name evidence="1" type="ordered locus">Vdis_1735</name>
</gene>